<accession>X1FDJ3</accession>
<reference evidence="1" key="1">
    <citation type="journal article" date="2014" name="Front. Microbiol.">
        <title>High frequency of phylogenetically diverse reductive dehalogenase-homologous genes in deep subseafloor sedimentary metagenomes.</title>
        <authorList>
            <person name="Kawai M."/>
            <person name="Futagami T."/>
            <person name="Toyoda A."/>
            <person name="Takaki Y."/>
            <person name="Nishi S."/>
            <person name="Hori S."/>
            <person name="Arai W."/>
            <person name="Tsubouchi T."/>
            <person name="Morono Y."/>
            <person name="Uchiyama I."/>
            <person name="Ito T."/>
            <person name="Fujiyama A."/>
            <person name="Inagaki F."/>
            <person name="Takami H."/>
        </authorList>
    </citation>
    <scope>NUCLEOTIDE SEQUENCE</scope>
    <source>
        <strain evidence="1">Expedition CK06-06</strain>
    </source>
</reference>
<dbReference type="AlphaFoldDB" id="X1FDJ3"/>
<protein>
    <submittedName>
        <fullName evidence="1">Uncharacterized protein</fullName>
    </submittedName>
</protein>
<dbReference type="InterPro" id="IPR019054">
    <property type="entry name" value="Restrct_endonuc_II_AccI"/>
</dbReference>
<name>X1FDJ3_9ZZZZ</name>
<sequence>YLSFTPKVEDLIVVLKWINIYGVPHYYVQVFFDAIYIISFSKILKLLKNASIEIKGRKNKKFFGRLDENLTFIIEKNPKNQFKETIHIFVNQGYLISSSFVKPDLIAKRKELASGRLLHYISFIGGDATIDKNILIKLIEKPF</sequence>
<evidence type="ECO:0000313" key="1">
    <source>
        <dbReference type="EMBL" id="GAH43716.1"/>
    </source>
</evidence>
<organism evidence="1">
    <name type="scientific">marine sediment metagenome</name>
    <dbReference type="NCBI Taxonomy" id="412755"/>
    <lineage>
        <taxon>unclassified sequences</taxon>
        <taxon>metagenomes</taxon>
        <taxon>ecological metagenomes</taxon>
    </lineage>
</organism>
<dbReference type="Pfam" id="PF09545">
    <property type="entry name" value="RE_AccI"/>
    <property type="match status" value="1"/>
</dbReference>
<dbReference type="EMBL" id="BARU01011315">
    <property type="protein sequence ID" value="GAH43716.1"/>
    <property type="molecule type" value="Genomic_DNA"/>
</dbReference>
<gene>
    <name evidence="1" type="ORF">S03H2_21291</name>
</gene>
<proteinExistence type="predicted"/>
<feature type="non-terminal residue" evidence="1">
    <location>
        <position position="1"/>
    </location>
</feature>
<comment type="caution">
    <text evidence="1">The sequence shown here is derived from an EMBL/GenBank/DDBJ whole genome shotgun (WGS) entry which is preliminary data.</text>
</comment>